<proteinExistence type="predicted"/>
<name>A0A7L3WD68_9GRUI</name>
<gene>
    <name evidence="1" type="primary">Cplane1_1</name>
    <name evidence="1" type="ORF">ATLROG_R07048</name>
</gene>
<evidence type="ECO:0000313" key="1">
    <source>
        <dbReference type="EMBL" id="NXV74496.1"/>
    </source>
</evidence>
<sequence length="219" mass="24719">VNVSLSLLERETGLTPPSQDLHPSAPTKPLHLLTPSSGIQKAPKLIPMEKTLNCSDGFPLLKLESRYNFKPSFLHPIELSSAFARPPPVPRIAWNSSDTPWHHQSSYQPRKTMSKENLNMTRYESPEIPRQMHDEGKRWAEKVNKGPPKHLSLGQYEEQQEVSLQQQFSANVNMDKELIAQNVTGIPLLHLQLDPVPRLSSFLRQPVTTTLISVKPATK</sequence>
<dbReference type="PANTHER" id="PTHR14492">
    <property type="entry name" value="JBTS17"/>
    <property type="match status" value="1"/>
</dbReference>
<protein>
    <submittedName>
        <fullName evidence="1">CPLN1 protein</fullName>
    </submittedName>
</protein>
<feature type="non-terminal residue" evidence="1">
    <location>
        <position position="219"/>
    </location>
</feature>
<comment type="caution">
    <text evidence="1">The sequence shown here is derived from an EMBL/GenBank/DDBJ whole genome shotgun (WGS) entry which is preliminary data.</text>
</comment>
<evidence type="ECO:0000313" key="2">
    <source>
        <dbReference type="Proteomes" id="UP000518911"/>
    </source>
</evidence>
<dbReference type="Proteomes" id="UP000518911">
    <property type="component" value="Unassembled WGS sequence"/>
</dbReference>
<reference evidence="1 2" key="1">
    <citation type="submission" date="2019-09" db="EMBL/GenBank/DDBJ databases">
        <title>Bird 10,000 Genomes (B10K) Project - Family phase.</title>
        <authorList>
            <person name="Zhang G."/>
        </authorList>
    </citation>
    <scope>NUCLEOTIDE SEQUENCE [LARGE SCALE GENOMIC DNA]</scope>
    <source>
        <strain evidence="1">OUT-0055</strain>
        <tissue evidence="1">Blood</tissue>
    </source>
</reference>
<feature type="non-terminal residue" evidence="1">
    <location>
        <position position="1"/>
    </location>
</feature>
<dbReference type="GO" id="GO:0060271">
    <property type="term" value="P:cilium assembly"/>
    <property type="evidence" value="ECO:0007669"/>
    <property type="project" value="TreeGrafter"/>
</dbReference>
<dbReference type="AlphaFoldDB" id="A0A7L3WD68"/>
<dbReference type="PANTHER" id="PTHR14492:SF4">
    <property type="entry name" value="CILIOGENESIS AND PLANAR POLARITY EFFECTOR 1"/>
    <property type="match status" value="1"/>
</dbReference>
<keyword evidence="2" id="KW-1185">Reference proteome</keyword>
<dbReference type="InterPro" id="IPR028236">
    <property type="entry name" value="CPLANE1"/>
</dbReference>
<dbReference type="EMBL" id="VZUJ01064890">
    <property type="protein sequence ID" value="NXV74496.1"/>
    <property type="molecule type" value="Genomic_DNA"/>
</dbReference>
<organism evidence="1 2">
    <name type="scientific">Atlantisia rogersi</name>
    <name type="common">Inaccessible Island rail</name>
    <dbReference type="NCBI Taxonomy" id="2478892"/>
    <lineage>
        <taxon>Eukaryota</taxon>
        <taxon>Metazoa</taxon>
        <taxon>Chordata</taxon>
        <taxon>Craniata</taxon>
        <taxon>Vertebrata</taxon>
        <taxon>Euteleostomi</taxon>
        <taxon>Archelosauria</taxon>
        <taxon>Archosauria</taxon>
        <taxon>Dinosauria</taxon>
        <taxon>Saurischia</taxon>
        <taxon>Theropoda</taxon>
        <taxon>Coelurosauria</taxon>
        <taxon>Aves</taxon>
        <taxon>Neognathae</taxon>
        <taxon>Neoaves</taxon>
        <taxon>Gruiformes</taxon>
        <taxon>Rallidae</taxon>
        <taxon>Atlantisia</taxon>
    </lineage>
</organism>
<dbReference type="OrthoDB" id="5974632at2759"/>
<dbReference type="GO" id="GO:0035869">
    <property type="term" value="C:ciliary transition zone"/>
    <property type="evidence" value="ECO:0007669"/>
    <property type="project" value="TreeGrafter"/>
</dbReference>
<accession>A0A7L3WD68</accession>